<dbReference type="InterPro" id="IPR029016">
    <property type="entry name" value="GAF-like_dom_sf"/>
</dbReference>
<dbReference type="Pfam" id="PF01628">
    <property type="entry name" value="HrcA"/>
    <property type="match status" value="1"/>
</dbReference>
<evidence type="ECO:0000256" key="3">
    <source>
        <dbReference type="ARBA" id="ARBA00023016"/>
    </source>
</evidence>
<dbReference type="PATRIC" id="fig|29557.3.peg.560"/>
<dbReference type="EMBL" id="LVLH01000046">
    <property type="protein sequence ID" value="OAB48708.1"/>
    <property type="molecule type" value="Genomic_DNA"/>
</dbReference>
<comment type="function">
    <text evidence="5">Negative regulator of class I heat shock genes (grpE-dnaK-dnaJ and groELS operons). Prevents heat-shock induction of these operons.</text>
</comment>
<evidence type="ECO:0000313" key="8">
    <source>
        <dbReference type="Proteomes" id="UP000076983"/>
    </source>
</evidence>
<dbReference type="PANTHER" id="PTHR34824:SF1">
    <property type="entry name" value="HEAT-INDUCIBLE TRANSCRIPTION REPRESSOR HRCA"/>
    <property type="match status" value="1"/>
</dbReference>
<keyword evidence="4 5" id="KW-0804">Transcription</keyword>
<proteinExistence type="inferred from homology"/>
<dbReference type="InterPro" id="IPR021153">
    <property type="entry name" value="HrcA_C"/>
</dbReference>
<keyword evidence="2 5" id="KW-0805">Transcription regulation</keyword>
<name>A0A168R8E1_9BACT</name>
<comment type="similarity">
    <text evidence="5">Belongs to the HrcA family.</text>
</comment>
<dbReference type="Gene3D" id="1.10.10.10">
    <property type="entry name" value="Winged helix-like DNA-binding domain superfamily/Winged helix DNA-binding domain"/>
    <property type="match status" value="1"/>
</dbReference>
<evidence type="ECO:0000256" key="2">
    <source>
        <dbReference type="ARBA" id="ARBA00023015"/>
    </source>
</evidence>
<evidence type="ECO:0000256" key="5">
    <source>
        <dbReference type="HAMAP-Rule" id="MF_00081"/>
    </source>
</evidence>
<dbReference type="STRING" id="29557.MGALLINA_05540"/>
<dbReference type="SUPFAM" id="SSF55781">
    <property type="entry name" value="GAF domain-like"/>
    <property type="match status" value="1"/>
</dbReference>
<dbReference type="RefSeq" id="WP_027332575.1">
    <property type="nucleotide sequence ID" value="NZ_LVLH01000046.1"/>
</dbReference>
<dbReference type="OrthoDB" id="9783139at2"/>
<dbReference type="NCBIfam" id="TIGR00331">
    <property type="entry name" value="hrcA"/>
    <property type="match status" value="1"/>
</dbReference>
<dbReference type="InterPro" id="IPR023120">
    <property type="entry name" value="WHTH_transcript_rep_HrcA_IDD"/>
</dbReference>
<feature type="domain" description="Heat-inducible transcription repressor HrcA C-terminal" evidence="6">
    <location>
        <begin position="110"/>
        <end position="316"/>
    </location>
</feature>
<dbReference type="GO" id="GO:0045892">
    <property type="term" value="P:negative regulation of DNA-templated transcription"/>
    <property type="evidence" value="ECO:0007669"/>
    <property type="project" value="UniProtKB-UniRule"/>
</dbReference>
<dbReference type="InterPro" id="IPR002571">
    <property type="entry name" value="HrcA"/>
</dbReference>
<dbReference type="PANTHER" id="PTHR34824">
    <property type="entry name" value="HEAT-INDUCIBLE TRANSCRIPTION REPRESSOR HRCA"/>
    <property type="match status" value="1"/>
</dbReference>
<evidence type="ECO:0000256" key="1">
    <source>
        <dbReference type="ARBA" id="ARBA00022491"/>
    </source>
</evidence>
<keyword evidence="8" id="KW-1185">Reference proteome</keyword>
<dbReference type="Gene3D" id="3.30.390.60">
    <property type="entry name" value="Heat-inducible transcription repressor hrca homolog, domain 3"/>
    <property type="match status" value="1"/>
</dbReference>
<reference evidence="7 8" key="1">
    <citation type="submission" date="2016-03" db="EMBL/GenBank/DDBJ databases">
        <title>Genome sequence of Mycoplasma gallinarum strain Mgn_IPT.</title>
        <authorList>
            <person name="Yacoub E."/>
            <person name="Sirand-Pugnet P."/>
            <person name="Barre A."/>
            <person name="Maurier F."/>
            <person name="Blanchard A."/>
            <person name="Ben Abdelmoumen B.M."/>
        </authorList>
    </citation>
    <scope>NUCLEOTIDE SEQUENCE [LARGE SCALE GENOMIC DNA]</scope>
    <source>
        <strain evidence="7 8">Mgn_IPT</strain>
    </source>
</reference>
<dbReference type="HAMAP" id="MF_00081">
    <property type="entry name" value="HrcA"/>
    <property type="match status" value="1"/>
</dbReference>
<gene>
    <name evidence="5 7" type="primary">hrcA</name>
    <name evidence="7" type="ORF">MGALLINA_05540</name>
</gene>
<sequence length="338" mass="38908">MNFEDNEKLNEEKKLILKHIVDLFIKNGEPVGSKVLVEEYNLTISSAKVRYIMSELEEKGYLIKSHASSGRIPSDKGYLYYANYLSHNTDTLKSKFRNIFRKKYNSNNLTLEQAAEEIAQLTSLTLSIVKTNDDEVLKSIQLTPLDNENAIIIMVTSLGNVTNKKVSVDAKHTSIDDVRIAVKIFNDRLIDVPLNEIPNLIQTMEELLKEKIENYQYIFEQFATNVFNFELQKINQVYGKDKIILADEIERKDIVKILDLIEKHSIWQELEVAYDNEQQIKIDVRKDNSAIITKKLNNSKIEEISVIGSKQKMDYQAGLEAIAYLANLAEQENLKNKE</sequence>
<dbReference type="GO" id="GO:0003677">
    <property type="term" value="F:DNA binding"/>
    <property type="evidence" value="ECO:0007669"/>
    <property type="project" value="InterPro"/>
</dbReference>
<dbReference type="Gene3D" id="3.30.450.40">
    <property type="match status" value="1"/>
</dbReference>
<comment type="caution">
    <text evidence="7">The sequence shown here is derived from an EMBL/GenBank/DDBJ whole genome shotgun (WGS) entry which is preliminary data.</text>
</comment>
<dbReference type="Proteomes" id="UP000076983">
    <property type="component" value="Unassembled WGS sequence"/>
</dbReference>
<dbReference type="SUPFAM" id="SSF46785">
    <property type="entry name" value="Winged helix' DNA-binding domain"/>
    <property type="match status" value="1"/>
</dbReference>
<dbReference type="InterPro" id="IPR036390">
    <property type="entry name" value="WH_DNA-bd_sf"/>
</dbReference>
<keyword evidence="1 5" id="KW-0678">Repressor</keyword>
<keyword evidence="3 5" id="KW-0346">Stress response</keyword>
<dbReference type="InterPro" id="IPR036388">
    <property type="entry name" value="WH-like_DNA-bd_sf"/>
</dbReference>
<organism evidence="7 8">
    <name type="scientific">Mycoplasmopsis gallinarum</name>
    <dbReference type="NCBI Taxonomy" id="29557"/>
    <lineage>
        <taxon>Bacteria</taxon>
        <taxon>Bacillati</taxon>
        <taxon>Mycoplasmatota</taxon>
        <taxon>Mycoplasmoidales</taxon>
        <taxon>Metamycoplasmataceae</taxon>
        <taxon>Mycoplasmopsis</taxon>
    </lineage>
</organism>
<evidence type="ECO:0000313" key="7">
    <source>
        <dbReference type="EMBL" id="OAB48708.1"/>
    </source>
</evidence>
<evidence type="ECO:0000256" key="4">
    <source>
        <dbReference type="ARBA" id="ARBA00023163"/>
    </source>
</evidence>
<evidence type="ECO:0000259" key="6">
    <source>
        <dbReference type="Pfam" id="PF01628"/>
    </source>
</evidence>
<dbReference type="AlphaFoldDB" id="A0A168R8E1"/>
<protein>
    <recommendedName>
        <fullName evidence="5">Heat-inducible transcription repressor HrcA</fullName>
    </recommendedName>
</protein>
<dbReference type="PIRSF" id="PIRSF005485">
    <property type="entry name" value="HrcA"/>
    <property type="match status" value="1"/>
</dbReference>
<accession>A0A168R8E1</accession>